<gene>
    <name evidence="1" type="ORF">CR513_49602</name>
</gene>
<dbReference type="OrthoDB" id="1306241at2759"/>
<name>A0A371EYJ5_MUCPR</name>
<keyword evidence="2" id="KW-1185">Reference proteome</keyword>
<proteinExistence type="predicted"/>
<protein>
    <submittedName>
        <fullName evidence="1">Uncharacterized protein</fullName>
    </submittedName>
</protein>
<accession>A0A371EYJ5</accession>
<dbReference type="EMBL" id="QJKJ01011468">
    <property type="protein sequence ID" value="RDX71089.1"/>
    <property type="molecule type" value="Genomic_DNA"/>
</dbReference>
<evidence type="ECO:0000313" key="2">
    <source>
        <dbReference type="Proteomes" id="UP000257109"/>
    </source>
</evidence>
<feature type="non-terminal residue" evidence="1">
    <location>
        <position position="1"/>
    </location>
</feature>
<organism evidence="1 2">
    <name type="scientific">Mucuna pruriens</name>
    <name type="common">Velvet bean</name>
    <name type="synonym">Dolichos pruriens</name>
    <dbReference type="NCBI Taxonomy" id="157652"/>
    <lineage>
        <taxon>Eukaryota</taxon>
        <taxon>Viridiplantae</taxon>
        <taxon>Streptophyta</taxon>
        <taxon>Embryophyta</taxon>
        <taxon>Tracheophyta</taxon>
        <taxon>Spermatophyta</taxon>
        <taxon>Magnoliopsida</taxon>
        <taxon>eudicotyledons</taxon>
        <taxon>Gunneridae</taxon>
        <taxon>Pentapetalae</taxon>
        <taxon>rosids</taxon>
        <taxon>fabids</taxon>
        <taxon>Fabales</taxon>
        <taxon>Fabaceae</taxon>
        <taxon>Papilionoideae</taxon>
        <taxon>50 kb inversion clade</taxon>
        <taxon>NPAAA clade</taxon>
        <taxon>indigoferoid/millettioid clade</taxon>
        <taxon>Phaseoleae</taxon>
        <taxon>Mucuna</taxon>
    </lineage>
</organism>
<reference evidence="1" key="1">
    <citation type="submission" date="2018-05" db="EMBL/GenBank/DDBJ databases">
        <title>Draft genome of Mucuna pruriens seed.</title>
        <authorList>
            <person name="Nnadi N.E."/>
            <person name="Vos R."/>
            <person name="Hasami M.H."/>
            <person name="Devisetty U.K."/>
            <person name="Aguiy J.C."/>
        </authorList>
    </citation>
    <scope>NUCLEOTIDE SEQUENCE [LARGE SCALE GENOMIC DNA]</scope>
    <source>
        <strain evidence="1">JCA_2017</strain>
    </source>
</reference>
<dbReference type="AlphaFoldDB" id="A0A371EYJ5"/>
<evidence type="ECO:0000313" key="1">
    <source>
        <dbReference type="EMBL" id="RDX71089.1"/>
    </source>
</evidence>
<sequence length="156" mass="18825">MREESIERRKSDHFKKDDSKRKKWIEKKGIYYISINFESSLIEVPKNTWWLDFEATTRFLLIQTIRTEKFLYIGNIMKARIEEIETYKLILDARCHIDLERCLYIGDNVFSLFKDMYYYGFGTLIDSLYCFNLDAKFMESLFNVECVVGRKHYVTS</sequence>
<comment type="caution">
    <text evidence="1">The sequence shown here is derived from an EMBL/GenBank/DDBJ whole genome shotgun (WGS) entry which is preliminary data.</text>
</comment>
<dbReference type="Proteomes" id="UP000257109">
    <property type="component" value="Unassembled WGS sequence"/>
</dbReference>